<organism evidence="3 4">
    <name type="scientific">Thalassiosira oceanica</name>
    <name type="common">Marine diatom</name>
    <dbReference type="NCBI Taxonomy" id="159749"/>
    <lineage>
        <taxon>Eukaryota</taxon>
        <taxon>Sar</taxon>
        <taxon>Stramenopiles</taxon>
        <taxon>Ochrophyta</taxon>
        <taxon>Bacillariophyta</taxon>
        <taxon>Coscinodiscophyceae</taxon>
        <taxon>Thalassiosirophycidae</taxon>
        <taxon>Thalassiosirales</taxon>
        <taxon>Thalassiosiraceae</taxon>
        <taxon>Thalassiosira</taxon>
    </lineage>
</organism>
<dbReference type="InterPro" id="IPR002822">
    <property type="entry name" value="Ni_insertion"/>
</dbReference>
<feature type="region of interest" description="Disordered" evidence="2">
    <location>
        <begin position="176"/>
        <end position="389"/>
    </location>
</feature>
<feature type="region of interest" description="Disordered" evidence="2">
    <location>
        <begin position="1"/>
        <end position="37"/>
    </location>
</feature>
<feature type="compositionally biased region" description="Acidic residues" evidence="2">
    <location>
        <begin position="342"/>
        <end position="356"/>
    </location>
</feature>
<dbReference type="Proteomes" id="UP000266841">
    <property type="component" value="Unassembled WGS sequence"/>
</dbReference>
<evidence type="ECO:0000313" key="4">
    <source>
        <dbReference type="Proteomes" id="UP000266841"/>
    </source>
</evidence>
<feature type="compositionally biased region" description="Gly residues" evidence="2">
    <location>
        <begin position="181"/>
        <end position="193"/>
    </location>
</feature>
<evidence type="ECO:0000313" key="3">
    <source>
        <dbReference type="EMBL" id="EJK44335.1"/>
    </source>
</evidence>
<protein>
    <submittedName>
        <fullName evidence="3">Uncharacterized protein</fullName>
    </submittedName>
</protein>
<dbReference type="OrthoDB" id="44529at2759"/>
<dbReference type="Pfam" id="PF01969">
    <property type="entry name" value="Ni_insertion"/>
    <property type="match status" value="2"/>
</dbReference>
<feature type="compositionally biased region" description="Gly residues" evidence="2">
    <location>
        <begin position="259"/>
        <end position="285"/>
    </location>
</feature>
<feature type="compositionally biased region" description="Gly residues" evidence="2">
    <location>
        <begin position="231"/>
        <end position="248"/>
    </location>
</feature>
<dbReference type="eggNOG" id="ENOG502QSJA">
    <property type="taxonomic scope" value="Eukaryota"/>
</dbReference>
<accession>K0QZ56</accession>
<feature type="compositionally biased region" description="Polar residues" evidence="2">
    <location>
        <begin position="80"/>
        <end position="99"/>
    </location>
</feature>
<dbReference type="EMBL" id="AGNL01049827">
    <property type="protein sequence ID" value="EJK44335.1"/>
    <property type="molecule type" value="Genomic_DNA"/>
</dbReference>
<evidence type="ECO:0000256" key="2">
    <source>
        <dbReference type="SAM" id="MobiDB-lite"/>
    </source>
</evidence>
<dbReference type="PANTHER" id="PTHR36566:SF1">
    <property type="entry name" value="PYRIDINIUM-3,5-BISTHIOCARBOXYLIC ACID MONONUCLEOTIDE NICKEL INSERTION PROTEIN"/>
    <property type="match status" value="1"/>
</dbReference>
<dbReference type="AlphaFoldDB" id="K0QZ56"/>
<dbReference type="Gene3D" id="3.30.70.1380">
    <property type="entry name" value="Transcriptional regulatory protein pf0864 domain like"/>
    <property type="match status" value="1"/>
</dbReference>
<keyword evidence="1" id="KW-0533">Nickel</keyword>
<keyword evidence="4" id="KW-1185">Reference proteome</keyword>
<proteinExistence type="predicted"/>
<feature type="region of interest" description="Disordered" evidence="2">
    <location>
        <begin position="76"/>
        <end position="116"/>
    </location>
</feature>
<dbReference type="PANTHER" id="PTHR36566">
    <property type="entry name" value="NICKEL INSERTION PROTEIN-RELATED"/>
    <property type="match status" value="1"/>
</dbReference>
<name>K0QZ56_THAOC</name>
<feature type="compositionally biased region" description="Basic residues" evidence="2">
    <location>
        <begin position="13"/>
        <end position="27"/>
    </location>
</feature>
<evidence type="ECO:0000256" key="1">
    <source>
        <dbReference type="ARBA" id="ARBA00022596"/>
    </source>
</evidence>
<dbReference type="OMA" id="EEQNGGF"/>
<gene>
    <name evidence="3" type="ORF">THAOC_37133</name>
</gene>
<sequence>MPKDDPSEAASHGRSHSHAHSHGHGHSHGGQGGGRLRNLPEIASMLRSASPRHIPPRVSDLAVGAFTALARAEAATHGAPSSTRSGRSWHCTTSASTSAAEGGEGESAPRPAAVSCSPLPLGEGTVWTAHGLLPVPAPATLRLMVGMPTCPGPGVGETGELVTPTAAALLRTLAGADDGYDGGGGGRAGGTGRRGARAAGRRPSCPGPSGRGGTRDYERHANVMRLVLGDRAGGSGGAGARGGEGGEPGGEEDGAPVEGDGGGAGPTDGGVRRGAGPGHGGGRGAGAQAEEAEGGPTEADAEEEPGAPAGNPEAQDEAAADGESFGTDAESESASVVREAEETADDDGDEEEEEDEASPRADPSSSHLLAEEDGEGGGASDRAETPPPLWDVNRLTQLEANLDDMTAEHLATSIGVLLDAGALDAWITPILMKKGRPAHSLHCMVPPGPDAERRVLAALFRNTTTLGARVRRDVDRAALRRRLVDVRLPPSMRGGGEGGGTVAVKVRSFADGTVLGLKAEFDHCRAISGGGRGPIGMVSGEVERRAWDLIRSGDG</sequence>
<reference evidence="3 4" key="1">
    <citation type="journal article" date="2012" name="Genome Biol.">
        <title>Genome and low-iron response of an oceanic diatom adapted to chronic iron limitation.</title>
        <authorList>
            <person name="Lommer M."/>
            <person name="Specht M."/>
            <person name="Roy A.S."/>
            <person name="Kraemer L."/>
            <person name="Andreson R."/>
            <person name="Gutowska M.A."/>
            <person name="Wolf J."/>
            <person name="Bergner S.V."/>
            <person name="Schilhabel M.B."/>
            <person name="Klostermeier U.C."/>
            <person name="Beiko R.G."/>
            <person name="Rosenstiel P."/>
            <person name="Hippler M."/>
            <person name="Laroche J."/>
        </authorList>
    </citation>
    <scope>NUCLEOTIDE SEQUENCE [LARGE SCALE GENOMIC DNA]</scope>
    <source>
        <strain evidence="3 4">CCMP1005</strain>
    </source>
</reference>
<comment type="caution">
    <text evidence="3">The sequence shown here is derived from an EMBL/GenBank/DDBJ whole genome shotgun (WGS) entry which is preliminary data.</text>
</comment>
<feature type="compositionally biased region" description="Low complexity" evidence="2">
    <location>
        <begin position="286"/>
        <end position="298"/>
    </location>
</feature>